<dbReference type="GeneID" id="20190249"/>
<reference evidence="3" key="1">
    <citation type="submission" date="2011-12" db="EMBL/GenBank/DDBJ databases">
        <authorList>
            <consortium name="The Broad Institute Genome Sequencing Platform"/>
            <person name="Russ C."/>
            <person name="Tyler B."/>
            <person name="Panabieres F."/>
            <person name="Shan W."/>
            <person name="Tripathy S."/>
            <person name="Grunwald N."/>
            <person name="Machado M."/>
            <person name="Young S.K."/>
            <person name="Zeng Q."/>
            <person name="Gargeya S."/>
            <person name="Fitzgerald M."/>
            <person name="Haas B."/>
            <person name="Abouelleil A."/>
            <person name="Alvarado L."/>
            <person name="Arachchi H.M."/>
            <person name="Berlin A."/>
            <person name="Chapman S.B."/>
            <person name="Gearin G."/>
            <person name="Goldberg J."/>
            <person name="Griggs A."/>
            <person name="Gujja S."/>
            <person name="Hansen M."/>
            <person name="Heiman D."/>
            <person name="Howarth C."/>
            <person name="Larimer J."/>
            <person name="Lui A."/>
            <person name="MacDonald P.J.P."/>
            <person name="McCowen C."/>
            <person name="Montmayeur A."/>
            <person name="Murphy C."/>
            <person name="Neiman D."/>
            <person name="Pearson M."/>
            <person name="Priest M."/>
            <person name="Roberts A."/>
            <person name="Saif S."/>
            <person name="Shea T."/>
            <person name="Sisk P."/>
            <person name="Stolte C."/>
            <person name="Sykes S."/>
            <person name="Wortman J."/>
            <person name="Nusbaum C."/>
            <person name="Birren B."/>
        </authorList>
    </citation>
    <scope>NUCLEOTIDE SEQUENCE [LARGE SCALE GENOMIC DNA]</scope>
    <source>
        <strain evidence="3">INRA-310</strain>
    </source>
</reference>
<dbReference type="OrthoDB" id="117862at2759"/>
<accession>W2QWY6</accession>
<sequence length="180" mass="20339">MRPSTTDEVEWILDSGSQVNICGDLALFTTISENKMSRLGFANGTTEHASICGSVLLRVVNQVTGQVEDRLLDAVVYTPNAQVNLISLGYLQMTGRYQLSCSHDQRTAWLSKPDTVLKFEMHDHIHRLRAERVPGVMVMVALKQDMDSKKQMELLHQRFGHVSMETVKAFCLRNSTWELS</sequence>
<reference evidence="2 3" key="2">
    <citation type="submission" date="2013-11" db="EMBL/GenBank/DDBJ databases">
        <title>The Genome Sequence of Phytophthora parasitica INRA-310.</title>
        <authorList>
            <consortium name="The Broad Institute Genomics Platform"/>
            <person name="Russ C."/>
            <person name="Tyler B."/>
            <person name="Panabieres F."/>
            <person name="Shan W."/>
            <person name="Tripathy S."/>
            <person name="Grunwald N."/>
            <person name="Machado M."/>
            <person name="Johnson C.S."/>
            <person name="Arredondo F."/>
            <person name="Hong C."/>
            <person name="Coffey M."/>
            <person name="Young S.K."/>
            <person name="Zeng Q."/>
            <person name="Gargeya S."/>
            <person name="Fitzgerald M."/>
            <person name="Abouelleil A."/>
            <person name="Alvarado L."/>
            <person name="Chapman S.B."/>
            <person name="Gainer-Dewar J."/>
            <person name="Goldberg J."/>
            <person name="Griggs A."/>
            <person name="Gujja S."/>
            <person name="Hansen M."/>
            <person name="Howarth C."/>
            <person name="Imamovic A."/>
            <person name="Ireland A."/>
            <person name="Larimer J."/>
            <person name="McCowan C."/>
            <person name="Murphy C."/>
            <person name="Pearson M."/>
            <person name="Poon T.W."/>
            <person name="Priest M."/>
            <person name="Roberts A."/>
            <person name="Saif S."/>
            <person name="Shea T."/>
            <person name="Sykes S."/>
            <person name="Wortman J."/>
            <person name="Nusbaum C."/>
            <person name="Birren B."/>
        </authorList>
    </citation>
    <scope>NUCLEOTIDE SEQUENCE [LARGE SCALE GENOMIC DNA]</scope>
    <source>
        <strain evidence="2 3">INRA-310</strain>
    </source>
</reference>
<gene>
    <name evidence="2" type="ORF">PPTG_21650</name>
</gene>
<dbReference type="EMBL" id="KI669567">
    <property type="protein sequence ID" value="ETN17441.1"/>
    <property type="molecule type" value="Genomic_DNA"/>
</dbReference>
<organism evidence="2 3">
    <name type="scientific">Phytophthora nicotianae (strain INRA-310)</name>
    <name type="common">Phytophthora parasitica</name>
    <dbReference type="NCBI Taxonomy" id="761204"/>
    <lineage>
        <taxon>Eukaryota</taxon>
        <taxon>Sar</taxon>
        <taxon>Stramenopiles</taxon>
        <taxon>Oomycota</taxon>
        <taxon>Peronosporomycetes</taxon>
        <taxon>Peronosporales</taxon>
        <taxon>Peronosporaceae</taxon>
        <taxon>Phytophthora</taxon>
    </lineage>
</organism>
<dbReference type="STRING" id="761204.W2QWY6"/>
<dbReference type="RefSeq" id="XP_008897530.1">
    <property type="nucleotide sequence ID" value="XM_008899282.1"/>
</dbReference>
<evidence type="ECO:0000259" key="1">
    <source>
        <dbReference type="Pfam" id="PF22936"/>
    </source>
</evidence>
<evidence type="ECO:0000313" key="2">
    <source>
        <dbReference type="EMBL" id="ETN17441.1"/>
    </source>
</evidence>
<proteinExistence type="predicted"/>
<feature type="domain" description="Retrovirus-related Pol polyprotein from transposon TNT 1-94-like beta-barrel" evidence="1">
    <location>
        <begin position="11"/>
        <end position="94"/>
    </location>
</feature>
<name>W2QWY6_PHYN3</name>
<dbReference type="VEuPathDB" id="FungiDB:PPTG_21650"/>
<dbReference type="Pfam" id="PF22936">
    <property type="entry name" value="Pol_BBD"/>
    <property type="match status" value="1"/>
</dbReference>
<dbReference type="AlphaFoldDB" id="W2QWY6"/>
<evidence type="ECO:0000313" key="3">
    <source>
        <dbReference type="Proteomes" id="UP000018817"/>
    </source>
</evidence>
<dbReference type="InterPro" id="IPR054722">
    <property type="entry name" value="PolX-like_BBD"/>
</dbReference>
<dbReference type="Proteomes" id="UP000018817">
    <property type="component" value="Unassembled WGS sequence"/>
</dbReference>
<protein>
    <recommendedName>
        <fullName evidence="1">Retrovirus-related Pol polyprotein from transposon TNT 1-94-like beta-barrel domain-containing protein</fullName>
    </recommendedName>
</protein>